<comment type="function">
    <text evidence="1">Component of the biogenesis of lysosome-related organelles complex-1 (BLOC-1), a complex that is involved in endosomal cargo sorting.</text>
</comment>
<dbReference type="GO" id="GO:0005737">
    <property type="term" value="C:cytoplasm"/>
    <property type="evidence" value="ECO:0007669"/>
    <property type="project" value="UniProtKB-SubCell"/>
</dbReference>
<evidence type="ECO:0000256" key="5">
    <source>
        <dbReference type="ARBA" id="ARBA00022490"/>
    </source>
</evidence>
<sequence length="107" mass="12657">MKEGVDDDPLEIKDLAVKYDYLIYKINDHIANLADITHQSVSNKRKLIDEEYFDQQLHLDEQLADADRLIDECKELETLFMKLDQLYMFVGDFKQRVATLEQEFSLL</sequence>
<evidence type="ECO:0000256" key="2">
    <source>
        <dbReference type="ARBA" id="ARBA00004496"/>
    </source>
</evidence>
<organism evidence="9 10">
    <name type="scientific">Sungouiella intermedia</name>
    <dbReference type="NCBI Taxonomy" id="45354"/>
    <lineage>
        <taxon>Eukaryota</taxon>
        <taxon>Fungi</taxon>
        <taxon>Dikarya</taxon>
        <taxon>Ascomycota</taxon>
        <taxon>Saccharomycotina</taxon>
        <taxon>Pichiomycetes</taxon>
        <taxon>Metschnikowiaceae</taxon>
        <taxon>Sungouiella</taxon>
    </lineage>
</organism>
<keyword evidence="11" id="KW-1185">Reference proteome</keyword>
<evidence type="ECO:0000256" key="7">
    <source>
        <dbReference type="SAM" id="Coils"/>
    </source>
</evidence>
<dbReference type="EMBL" id="LT635764">
    <property type="protein sequence ID" value="SGZ50622.1"/>
    <property type="molecule type" value="Genomic_DNA"/>
</dbReference>
<evidence type="ECO:0000313" key="9">
    <source>
        <dbReference type="EMBL" id="SGZ50622.1"/>
    </source>
</evidence>
<dbReference type="InterPro" id="IPR034455">
    <property type="entry name" value="CNL1"/>
</dbReference>
<dbReference type="PANTHER" id="PTHR39145">
    <property type="entry name" value="BIOGENESIS OF LYSOSOME-RELATED ORGANELLES COMPLEX 1 SUBUNIT CNL1"/>
    <property type="match status" value="1"/>
</dbReference>
<evidence type="ECO:0000256" key="1">
    <source>
        <dbReference type="ARBA" id="ARBA00003807"/>
    </source>
</evidence>
<dbReference type="AlphaFoldDB" id="A0A1L0DE05"/>
<dbReference type="GO" id="GO:0031083">
    <property type="term" value="C:BLOC-1 complex"/>
    <property type="evidence" value="ECO:0007669"/>
    <property type="project" value="InterPro"/>
</dbReference>
<dbReference type="Proteomes" id="UP000182259">
    <property type="component" value="Chromosome I"/>
</dbReference>
<evidence type="ECO:0000313" key="10">
    <source>
        <dbReference type="Proteomes" id="UP000182259"/>
    </source>
</evidence>
<evidence type="ECO:0000256" key="3">
    <source>
        <dbReference type="ARBA" id="ARBA00007289"/>
    </source>
</evidence>
<name>A0A1L0DE05_9ASCO</name>
<dbReference type="EMBL" id="LT635756">
    <property type="protein sequence ID" value="SGZ46446.1"/>
    <property type="molecule type" value="Genomic_DNA"/>
</dbReference>
<dbReference type="OrthoDB" id="5424991at2759"/>
<evidence type="ECO:0000256" key="4">
    <source>
        <dbReference type="ARBA" id="ARBA00014971"/>
    </source>
</evidence>
<feature type="coiled-coil region" evidence="7">
    <location>
        <begin position="59"/>
        <end position="86"/>
    </location>
</feature>
<reference evidence="10 11" key="1">
    <citation type="submission" date="2016-10" db="EMBL/GenBank/DDBJ databases">
        <authorList>
            <person name="de Groot N.N."/>
        </authorList>
    </citation>
    <scope>NUCLEOTIDE SEQUENCE [LARGE SCALE GENOMIC DNA]</scope>
    <source>
        <strain evidence="8 11">CBS 141442</strain>
        <strain evidence="9 10">PYCC 4715</strain>
    </source>
</reference>
<evidence type="ECO:0000256" key="6">
    <source>
        <dbReference type="ARBA" id="ARBA00029995"/>
    </source>
</evidence>
<dbReference type="GO" id="GO:0007032">
    <property type="term" value="P:endosome organization"/>
    <property type="evidence" value="ECO:0007669"/>
    <property type="project" value="TreeGrafter"/>
</dbReference>
<evidence type="ECO:0000313" key="8">
    <source>
        <dbReference type="EMBL" id="SGZ46446.1"/>
    </source>
</evidence>
<dbReference type="Proteomes" id="UP000182334">
    <property type="component" value="Chromosome I"/>
</dbReference>
<keyword evidence="5" id="KW-0963">Cytoplasm</keyword>
<keyword evidence="7" id="KW-0175">Coiled coil</keyword>
<accession>A0A1L0DE05</accession>
<dbReference type="PANTHER" id="PTHR39145:SF1">
    <property type="entry name" value="BIOGENESIS OF LYSOSOME-RELATED ORGANELLES COMPLEX 1 SUBUNIT CNL1"/>
    <property type="match status" value="1"/>
</dbReference>
<gene>
    <name evidence="9" type="ORF">SAMEA4029009_CIC11G00000005285</name>
    <name evidence="8" type="ORF">SAMEA4029010_CIC11G00000005195</name>
</gene>
<proteinExistence type="inferred from homology"/>
<comment type="similarity">
    <text evidence="3">Belongs to the BLOC1S4 family.</text>
</comment>
<protein>
    <recommendedName>
        <fullName evidence="4">Biogenesis of lysosome-related organelles complex 1 subunit CNL1</fullName>
    </recommendedName>
    <alternativeName>
        <fullName evidence="6">CNO-like protein 1</fullName>
    </alternativeName>
</protein>
<comment type="subcellular location">
    <subcellularLocation>
        <location evidence="2">Cytoplasm</location>
    </subcellularLocation>
</comment>
<evidence type="ECO:0000313" key="11">
    <source>
        <dbReference type="Proteomes" id="UP000182334"/>
    </source>
</evidence>